<gene>
    <name evidence="2" type="ORF">Dcar01_01028</name>
</gene>
<dbReference type="Proteomes" id="UP001401887">
    <property type="component" value="Unassembled WGS sequence"/>
</dbReference>
<organism evidence="2 3">
    <name type="scientific">Deinococcus carri</name>
    <dbReference type="NCBI Taxonomy" id="1211323"/>
    <lineage>
        <taxon>Bacteria</taxon>
        <taxon>Thermotogati</taxon>
        <taxon>Deinococcota</taxon>
        <taxon>Deinococci</taxon>
        <taxon>Deinococcales</taxon>
        <taxon>Deinococcaceae</taxon>
        <taxon>Deinococcus</taxon>
    </lineage>
</organism>
<proteinExistence type="predicted"/>
<keyword evidence="1" id="KW-0802">TPR repeat</keyword>
<dbReference type="SUPFAM" id="SSF48452">
    <property type="entry name" value="TPR-like"/>
    <property type="match status" value="2"/>
</dbReference>
<protein>
    <recommendedName>
        <fullName evidence="4">Tetratricopeptide repeat protein</fullName>
    </recommendedName>
</protein>
<evidence type="ECO:0000313" key="2">
    <source>
        <dbReference type="EMBL" id="GAA5512314.1"/>
    </source>
</evidence>
<dbReference type="Pfam" id="PF14559">
    <property type="entry name" value="TPR_19"/>
    <property type="match status" value="1"/>
</dbReference>
<evidence type="ECO:0000256" key="1">
    <source>
        <dbReference type="PROSITE-ProRule" id="PRU00339"/>
    </source>
</evidence>
<feature type="repeat" description="TPR" evidence="1">
    <location>
        <begin position="147"/>
        <end position="180"/>
    </location>
</feature>
<comment type="caution">
    <text evidence="2">The sequence shown here is derived from an EMBL/GenBank/DDBJ whole genome shotgun (WGS) entry which is preliminary data.</text>
</comment>
<sequence length="523" mass="57541">MSLPARPRNRRVLPRWRDTRAAVETGEMRSLQRAGADEKARAQQAGVQRLVTLQREFGAKPSVGRAAELTGTAVLMNRPDVAEEAAVYLLLNAEQTTPAALASARTLLALPAPGEAGIQAPQSTGLLTVQAEVRRLRPLLREFPHNPLMHLDLARAYAALGQAQRAERHLQVALALAPQHRFALRTAVRFHVHTHDPRAAVTLLRRSVRTPHDPWLIAAEISASMVAGVAPRFVRRARDLVENWDLDPLHISELAAALGTLELKDGGKSKRVRKMFRQALEQPTENAVAQVQWVAPQVQVPLDEQLLKSVPRNFEMRAWERYSLSRFEAARDAFECWLQDEPFASTPVIMAAYLAGALDPTPARAIELTRLGLTAHPADEVMLNNMAFYLAIADQLDDAEAYLRRAQAATAPGNVWNGANLVATQGLLLFRRGQPDAGVQLYEAAAALAKRSAFPQRAVIAQLNLARELLRCGDERAPAVLLRALEEARAFTSPDVDLAVAHLRTQMQRLGVPPEVLPPTLFG</sequence>
<dbReference type="InterPro" id="IPR019734">
    <property type="entry name" value="TPR_rpt"/>
</dbReference>
<dbReference type="SMART" id="SM00028">
    <property type="entry name" value="TPR"/>
    <property type="match status" value="3"/>
</dbReference>
<dbReference type="Gene3D" id="1.25.40.10">
    <property type="entry name" value="Tetratricopeptide repeat domain"/>
    <property type="match status" value="2"/>
</dbReference>
<evidence type="ECO:0000313" key="3">
    <source>
        <dbReference type="Proteomes" id="UP001401887"/>
    </source>
</evidence>
<keyword evidence="3" id="KW-1185">Reference proteome</keyword>
<dbReference type="InterPro" id="IPR011990">
    <property type="entry name" value="TPR-like_helical_dom_sf"/>
</dbReference>
<name>A0ABP9W4P6_9DEIO</name>
<dbReference type="PROSITE" id="PS50005">
    <property type="entry name" value="TPR"/>
    <property type="match status" value="1"/>
</dbReference>
<reference evidence="2 3" key="1">
    <citation type="submission" date="2024-02" db="EMBL/GenBank/DDBJ databases">
        <title>Deinococcus carri NBRC 110142.</title>
        <authorList>
            <person name="Ichikawa N."/>
            <person name="Katano-Makiyama Y."/>
            <person name="Hidaka K."/>
        </authorList>
    </citation>
    <scope>NUCLEOTIDE SEQUENCE [LARGE SCALE GENOMIC DNA]</scope>
    <source>
        <strain evidence="2 3">NBRC 110142</strain>
    </source>
</reference>
<accession>A0ABP9W4P6</accession>
<evidence type="ECO:0008006" key="4">
    <source>
        <dbReference type="Google" id="ProtNLM"/>
    </source>
</evidence>
<dbReference type="EMBL" id="BAABRP010000002">
    <property type="protein sequence ID" value="GAA5512314.1"/>
    <property type="molecule type" value="Genomic_DNA"/>
</dbReference>